<dbReference type="CDD" id="cd00170">
    <property type="entry name" value="SEC14"/>
    <property type="match status" value="1"/>
</dbReference>
<evidence type="ECO:0000256" key="2">
    <source>
        <dbReference type="ARBA" id="ARBA00004395"/>
    </source>
</evidence>
<feature type="region of interest" description="Disordered" evidence="5">
    <location>
        <begin position="341"/>
        <end position="360"/>
    </location>
</feature>
<dbReference type="AlphaFoldDB" id="A0A804JDY4"/>
<keyword evidence="10" id="KW-1185">Reference proteome</keyword>
<keyword evidence="6" id="KW-1133">Transmembrane helix</keyword>
<dbReference type="InterPro" id="IPR011074">
    <property type="entry name" value="CRAL/TRIO_N_dom"/>
</dbReference>
<dbReference type="SUPFAM" id="SSF52087">
    <property type="entry name" value="CRAL/TRIO domain"/>
    <property type="match status" value="1"/>
</dbReference>
<dbReference type="InParanoid" id="A0A804JDY4"/>
<evidence type="ECO:0000313" key="9">
    <source>
        <dbReference type="EnsemblPlants" id="Ma06_p08220.1"/>
    </source>
</evidence>
<feature type="transmembrane region" description="Helical" evidence="6">
    <location>
        <begin position="406"/>
        <end position="429"/>
    </location>
</feature>
<dbReference type="GO" id="GO:0005886">
    <property type="term" value="C:plasma membrane"/>
    <property type="evidence" value="ECO:0007669"/>
    <property type="project" value="UniProtKB-SubCell"/>
</dbReference>
<evidence type="ECO:0000259" key="7">
    <source>
        <dbReference type="PROSITE" id="PS50191"/>
    </source>
</evidence>
<dbReference type="InterPro" id="IPR001251">
    <property type="entry name" value="CRAL-TRIO_dom"/>
</dbReference>
<comment type="subcellular location">
    <subcellularLocation>
        <location evidence="1">Cell membrane</location>
        <topology evidence="1">Peripheral membrane protein</topology>
    </subcellularLocation>
    <subcellularLocation>
        <location evidence="2">Golgi apparatus membrane</location>
        <topology evidence="2">Peripheral membrane protein</topology>
    </subcellularLocation>
</comment>
<protein>
    <submittedName>
        <fullName evidence="8">(wild Malaysian banana) hypothetical protein</fullName>
    </submittedName>
</protein>
<evidence type="ECO:0000256" key="4">
    <source>
        <dbReference type="ARBA" id="ARBA00038020"/>
    </source>
</evidence>
<sequence>MISSFSRTGASEGARRRGKWKKADPQAVATVAEDRMDASEEEAIVEAFRKVLIDRNLLPPCHDDYHTMLRFLKARGLNIEKATRMWSEMLQWRKDFGADTILQDFVYDELEKVLQYYPHGFHGVDKDGRPIYIERLGKVDPNKLLSVTTVERFVRYHVQGIEKVLTEKYPACSVAAKRHVDTMTTVLDAQGVNWMSVGKLARDVVLRIQKVDSDNYPEILHKLFIVNAGSGCRLLWNTIKGIIDPRTSAKIVVLGDTYQNTLLESIEMSQLPAFLGGSCTCSNEGGCLTSNKGPWSDPQIISSVQSERASSKVGGNLLGEKKLNRQVAMFKKGTIQVKSDTKDAVSPIQPIPQPDMPTTPAYENSTQITTDENMPSNSPTSQTKLCDQLGGGLVDDSTRGNSLSKLLMLVIGAVGKFITKVLAVLYLFFGLKNDAIDLVKVKSSDHHGLDPTNANSMNHLARHDVTESPVLPCLERLQMLEELVTELNEKPERVPQEKDNMILDSLNHIQPIEHDLQKTNNVVQVTSQKQVEMKDSLQNLRGAA</sequence>
<dbReference type="PANTHER" id="PTHR45657:SF43">
    <property type="entry name" value="PHOSPHATIDYLINOSITOL_PHOSPHATIDYLCHOLINE TRANSFER PROTEIN SFH9"/>
    <property type="match status" value="1"/>
</dbReference>
<dbReference type="GO" id="GO:0006892">
    <property type="term" value="P:post-Golgi vesicle-mediated transport"/>
    <property type="evidence" value="ECO:0000318"/>
    <property type="project" value="GO_Central"/>
</dbReference>
<dbReference type="PROSITE" id="PS50191">
    <property type="entry name" value="CRAL_TRIO"/>
    <property type="match status" value="1"/>
</dbReference>
<dbReference type="Pfam" id="PF00650">
    <property type="entry name" value="CRAL_TRIO"/>
    <property type="match status" value="1"/>
</dbReference>
<name>A0A804JDY4_MUSAM</name>
<dbReference type="Gene3D" id="1.10.8.20">
    <property type="entry name" value="N-terminal domain of phosphatidylinositol transfer protein sec14p"/>
    <property type="match status" value="1"/>
</dbReference>
<dbReference type="Gramene" id="Ma06_t08220.1">
    <property type="protein sequence ID" value="Ma06_p08220.1"/>
    <property type="gene ID" value="Ma06_g08220"/>
</dbReference>
<evidence type="ECO:0000313" key="8">
    <source>
        <dbReference type="EMBL" id="CAG1845639.1"/>
    </source>
</evidence>
<dbReference type="PANTHER" id="PTHR45657">
    <property type="entry name" value="CRAL-TRIO DOMAIN-CONTAINING PROTEIN YKL091C-RELATED"/>
    <property type="match status" value="1"/>
</dbReference>
<reference evidence="8" key="1">
    <citation type="submission" date="2021-03" db="EMBL/GenBank/DDBJ databases">
        <authorList>
            <consortium name="Genoscope - CEA"/>
            <person name="William W."/>
        </authorList>
    </citation>
    <scope>NUCLEOTIDE SEQUENCE</scope>
    <source>
        <strain evidence="8">Doubled-haploid Pahang</strain>
    </source>
</reference>
<evidence type="ECO:0000313" key="10">
    <source>
        <dbReference type="Proteomes" id="UP000012960"/>
    </source>
</evidence>
<feature type="region of interest" description="Disordered" evidence="5">
    <location>
        <begin position="1"/>
        <end position="21"/>
    </location>
</feature>
<reference evidence="9" key="2">
    <citation type="submission" date="2021-05" db="UniProtKB">
        <authorList>
            <consortium name="EnsemblPlants"/>
        </authorList>
    </citation>
    <scope>IDENTIFICATION</scope>
    <source>
        <strain evidence="9">subsp. malaccensis</strain>
    </source>
</reference>
<dbReference type="EnsemblPlants" id="Ma06_t08220.1">
    <property type="protein sequence ID" value="Ma06_p08220.1"/>
    <property type="gene ID" value="Ma06_g08220"/>
</dbReference>
<organism evidence="9 10">
    <name type="scientific">Musa acuminata subsp. malaccensis</name>
    <name type="common">Wild banana</name>
    <name type="synonym">Musa malaccensis</name>
    <dbReference type="NCBI Taxonomy" id="214687"/>
    <lineage>
        <taxon>Eukaryota</taxon>
        <taxon>Viridiplantae</taxon>
        <taxon>Streptophyta</taxon>
        <taxon>Embryophyta</taxon>
        <taxon>Tracheophyta</taxon>
        <taxon>Spermatophyta</taxon>
        <taxon>Magnoliopsida</taxon>
        <taxon>Liliopsida</taxon>
        <taxon>Zingiberales</taxon>
        <taxon>Musaceae</taxon>
        <taxon>Musa</taxon>
    </lineage>
</organism>
<dbReference type="InterPro" id="IPR051026">
    <property type="entry name" value="PI/PC_transfer"/>
</dbReference>
<dbReference type="Gene3D" id="3.40.525.10">
    <property type="entry name" value="CRAL-TRIO lipid binding domain"/>
    <property type="match status" value="1"/>
</dbReference>
<proteinExistence type="inferred from homology"/>
<dbReference type="SMART" id="SM00516">
    <property type="entry name" value="SEC14"/>
    <property type="match status" value="1"/>
</dbReference>
<evidence type="ECO:0000256" key="3">
    <source>
        <dbReference type="ARBA" id="ARBA00023034"/>
    </source>
</evidence>
<keyword evidence="6" id="KW-0812">Transmembrane</keyword>
<comment type="similarity">
    <text evidence="4">Belongs to the SFH family.</text>
</comment>
<dbReference type="GO" id="GO:0008526">
    <property type="term" value="F:phosphatidylinositol transfer activity"/>
    <property type="evidence" value="ECO:0000318"/>
    <property type="project" value="GO_Central"/>
</dbReference>
<dbReference type="EMBL" id="HG996471">
    <property type="protein sequence ID" value="CAG1845639.1"/>
    <property type="molecule type" value="Genomic_DNA"/>
</dbReference>
<dbReference type="SMART" id="SM01100">
    <property type="entry name" value="CRAL_TRIO_N"/>
    <property type="match status" value="1"/>
</dbReference>
<dbReference type="InterPro" id="IPR036273">
    <property type="entry name" value="CRAL/TRIO_N_dom_sf"/>
</dbReference>
<keyword evidence="6" id="KW-0472">Membrane</keyword>
<dbReference type="SUPFAM" id="SSF46938">
    <property type="entry name" value="CRAL/TRIO N-terminal domain"/>
    <property type="match status" value="1"/>
</dbReference>
<gene>
    <name evidence="8" type="ORF">GSMUA_154340.1</name>
</gene>
<feature type="domain" description="CRAL-TRIO" evidence="7">
    <location>
        <begin position="109"/>
        <end position="283"/>
    </location>
</feature>
<evidence type="ECO:0000256" key="5">
    <source>
        <dbReference type="SAM" id="MobiDB-lite"/>
    </source>
</evidence>
<evidence type="ECO:0000256" key="6">
    <source>
        <dbReference type="SAM" id="Phobius"/>
    </source>
</evidence>
<dbReference type="GO" id="GO:0000139">
    <property type="term" value="C:Golgi membrane"/>
    <property type="evidence" value="ECO:0007669"/>
    <property type="project" value="UniProtKB-SubCell"/>
</dbReference>
<accession>A0A804JDY4</accession>
<evidence type="ECO:0000256" key="1">
    <source>
        <dbReference type="ARBA" id="ARBA00004202"/>
    </source>
</evidence>
<dbReference type="Proteomes" id="UP000012960">
    <property type="component" value="Unplaced"/>
</dbReference>
<keyword evidence="3" id="KW-0333">Golgi apparatus</keyword>
<dbReference type="OrthoDB" id="1434354at2759"/>
<dbReference type="InterPro" id="IPR036865">
    <property type="entry name" value="CRAL-TRIO_dom_sf"/>
</dbReference>